<evidence type="ECO:0000313" key="1">
    <source>
        <dbReference type="EMBL" id="KAH6925837.1"/>
    </source>
</evidence>
<dbReference type="EMBL" id="CM023487">
    <property type="protein sequence ID" value="KAH6925837.1"/>
    <property type="molecule type" value="Genomic_DNA"/>
</dbReference>
<reference evidence="1" key="1">
    <citation type="submission" date="2020-05" db="EMBL/GenBank/DDBJ databases">
        <title>Large-scale comparative analyses of tick genomes elucidate their genetic diversity and vector capacities.</title>
        <authorList>
            <person name="Jia N."/>
            <person name="Wang J."/>
            <person name="Shi W."/>
            <person name="Du L."/>
            <person name="Sun Y."/>
            <person name="Zhan W."/>
            <person name="Jiang J."/>
            <person name="Wang Q."/>
            <person name="Zhang B."/>
            <person name="Ji P."/>
            <person name="Sakyi L.B."/>
            <person name="Cui X."/>
            <person name="Yuan T."/>
            <person name="Jiang B."/>
            <person name="Yang W."/>
            <person name="Lam T.T.-Y."/>
            <person name="Chang Q."/>
            <person name="Ding S."/>
            <person name="Wang X."/>
            <person name="Zhu J."/>
            <person name="Ruan X."/>
            <person name="Zhao L."/>
            <person name="Wei J."/>
            <person name="Que T."/>
            <person name="Du C."/>
            <person name="Cheng J."/>
            <person name="Dai P."/>
            <person name="Han X."/>
            <person name="Huang E."/>
            <person name="Gao Y."/>
            <person name="Liu J."/>
            <person name="Shao H."/>
            <person name="Ye R."/>
            <person name="Li L."/>
            <person name="Wei W."/>
            <person name="Wang X."/>
            <person name="Wang C."/>
            <person name="Yang T."/>
            <person name="Huo Q."/>
            <person name="Li W."/>
            <person name="Guo W."/>
            <person name="Chen H."/>
            <person name="Zhou L."/>
            <person name="Ni X."/>
            <person name="Tian J."/>
            <person name="Zhou Y."/>
            <person name="Sheng Y."/>
            <person name="Liu T."/>
            <person name="Pan Y."/>
            <person name="Xia L."/>
            <person name="Li J."/>
            <person name="Zhao F."/>
            <person name="Cao W."/>
        </authorList>
    </citation>
    <scope>NUCLEOTIDE SEQUENCE</scope>
    <source>
        <strain evidence="1">Hyas-2018</strain>
    </source>
</reference>
<evidence type="ECO:0000313" key="2">
    <source>
        <dbReference type="Proteomes" id="UP000821845"/>
    </source>
</evidence>
<accession>A0ACB7RY69</accession>
<organism evidence="1 2">
    <name type="scientific">Hyalomma asiaticum</name>
    <name type="common">Tick</name>
    <dbReference type="NCBI Taxonomy" id="266040"/>
    <lineage>
        <taxon>Eukaryota</taxon>
        <taxon>Metazoa</taxon>
        <taxon>Ecdysozoa</taxon>
        <taxon>Arthropoda</taxon>
        <taxon>Chelicerata</taxon>
        <taxon>Arachnida</taxon>
        <taxon>Acari</taxon>
        <taxon>Parasitiformes</taxon>
        <taxon>Ixodida</taxon>
        <taxon>Ixodoidea</taxon>
        <taxon>Ixodidae</taxon>
        <taxon>Hyalomminae</taxon>
        <taxon>Hyalomma</taxon>
    </lineage>
</organism>
<keyword evidence="2" id="KW-1185">Reference proteome</keyword>
<comment type="caution">
    <text evidence="1">The sequence shown here is derived from an EMBL/GenBank/DDBJ whole genome shotgun (WGS) entry which is preliminary data.</text>
</comment>
<sequence length="113" mass="12467">MSCHTKQKQVEIQDTADITSRGIWKINIKISDYEKRYRELSSSKAVPNDSSENASVLMEKMLKAPASQIEQHGQLLAIPAETLHTSTGPKVELAKPDMFVGGVSNGYHLAEVL</sequence>
<proteinExistence type="predicted"/>
<protein>
    <submittedName>
        <fullName evidence="1">Uncharacterized protein</fullName>
    </submittedName>
</protein>
<dbReference type="Proteomes" id="UP000821845">
    <property type="component" value="Chromosome 7"/>
</dbReference>
<gene>
    <name evidence="1" type="ORF">HPB50_011085</name>
</gene>
<name>A0ACB7RY69_HYAAI</name>